<feature type="domain" description="HTH psq-type" evidence="2">
    <location>
        <begin position="336"/>
        <end position="372"/>
    </location>
</feature>
<proteinExistence type="predicted"/>
<reference evidence="4" key="1">
    <citation type="submission" date="2019-03" db="EMBL/GenBank/DDBJ databases">
        <title>Long read genome sequence of the mycoparasitic Pythium oligandrum ATCC 38472 isolated from sugarbeet rhizosphere.</title>
        <authorList>
            <person name="Gaulin E."/>
        </authorList>
    </citation>
    <scope>NUCLEOTIDE SEQUENCE</scope>
    <source>
        <strain evidence="4">ATCC 38472_TT</strain>
    </source>
</reference>
<dbReference type="EMBL" id="SPLM01000001">
    <property type="protein sequence ID" value="TMW68906.1"/>
    <property type="molecule type" value="Genomic_DNA"/>
</dbReference>
<gene>
    <name evidence="4" type="ORF">Poli38472_001062</name>
</gene>
<protein>
    <recommendedName>
        <fullName evidence="6">HTH psq-type domain-containing protein</fullName>
    </recommendedName>
</protein>
<comment type="caution">
    <text evidence="4">The sequence shown here is derived from an EMBL/GenBank/DDBJ whole genome shotgun (WGS) entry which is preliminary data.</text>
</comment>
<keyword evidence="5" id="KW-1185">Reference proteome</keyword>
<dbReference type="OrthoDB" id="10257085at2759"/>
<evidence type="ECO:0008006" key="6">
    <source>
        <dbReference type="Google" id="ProtNLM"/>
    </source>
</evidence>
<dbReference type="Gene3D" id="3.40.50.2020">
    <property type="match status" value="2"/>
</dbReference>
<feature type="domain" description="HTH psq-type" evidence="2">
    <location>
        <begin position="43"/>
        <end position="83"/>
    </location>
</feature>
<dbReference type="InterPro" id="IPR029057">
    <property type="entry name" value="PRTase-like"/>
</dbReference>
<dbReference type="SUPFAM" id="SSF53271">
    <property type="entry name" value="PRTase-like"/>
    <property type="match status" value="2"/>
</dbReference>
<sequence>MTSEPFLPQLQLEMESKDSGSMVSPEEHSKPTRRRSRHLSDLDRSVVIQRLRRGERQADLAREFGVTRAAICHINKKRDGILTRFDVFANSDQGRQLLESYTRSSSDVDNLVEVRTATTDVLVTRLRDPATPAVDFRAAADRLMRILLEEALASYGSAQLIGDASSQLIQIATGHMCPSAVAVDADGWHMLQVFLQMEPMASHGWIQMNESVGGDANWRSMRLELPTDIAQQTVLLLTVRCTSVSLLSGAIEELQRRGVVETSISIVSISCSPEVVSIISERFPDVSFLTAVVEHDQTSSLYWHHFSTSSEESTRPEPELKKKRPRFLGDIDRRIIIQRLQNGEKQADLAREFGVTRAAICHINKNREEILTRFDILAKSPQGRRMIENYMRSGQLAPSTHELQSASVSVLLTRLRDPNTTPFVYRSTADRLMSILLEEALVSFGTKNRNIIVDTSAAFEGKEYSQGVCALCLGTNGLPLLNLFHLMEPSAASGSIYLNEYTDNCGKAQYHLEWLDLPPAAHDRSTLLVLTSCHNGPLVCSAIEALLVRGIPQTSICIAALFSSTSAIQTIVEQYREIKLLTAATVSSDSNAASGDQAVVMETETFLSRYQIPPSA</sequence>
<dbReference type="Pfam" id="PF04218">
    <property type="entry name" value="CENP-B_N"/>
    <property type="match status" value="2"/>
</dbReference>
<dbReference type="Pfam" id="PF14681">
    <property type="entry name" value="UPRTase"/>
    <property type="match status" value="2"/>
</dbReference>
<dbReference type="SUPFAM" id="SSF46689">
    <property type="entry name" value="Homeodomain-like"/>
    <property type="match status" value="2"/>
</dbReference>
<evidence type="ECO:0000313" key="4">
    <source>
        <dbReference type="EMBL" id="TMW68906.1"/>
    </source>
</evidence>
<dbReference type="Proteomes" id="UP000794436">
    <property type="component" value="Unassembled WGS sequence"/>
</dbReference>
<dbReference type="InterPro" id="IPR000836">
    <property type="entry name" value="PRTase_dom"/>
</dbReference>
<evidence type="ECO:0000313" key="5">
    <source>
        <dbReference type="Proteomes" id="UP000794436"/>
    </source>
</evidence>
<feature type="domain" description="Phosphoribosyltransferase" evidence="3">
    <location>
        <begin position="118"/>
        <end position="296"/>
    </location>
</feature>
<feature type="region of interest" description="Disordered" evidence="1">
    <location>
        <begin position="1"/>
        <end position="39"/>
    </location>
</feature>
<dbReference type="InterPro" id="IPR009057">
    <property type="entry name" value="Homeodomain-like_sf"/>
</dbReference>
<name>A0A8K1CUJ5_PYTOL</name>
<evidence type="ECO:0000256" key="1">
    <source>
        <dbReference type="SAM" id="MobiDB-lite"/>
    </source>
</evidence>
<evidence type="ECO:0000259" key="3">
    <source>
        <dbReference type="Pfam" id="PF14681"/>
    </source>
</evidence>
<evidence type="ECO:0000259" key="2">
    <source>
        <dbReference type="Pfam" id="PF04218"/>
    </source>
</evidence>
<organism evidence="4 5">
    <name type="scientific">Pythium oligandrum</name>
    <name type="common">Mycoparasitic fungus</name>
    <dbReference type="NCBI Taxonomy" id="41045"/>
    <lineage>
        <taxon>Eukaryota</taxon>
        <taxon>Sar</taxon>
        <taxon>Stramenopiles</taxon>
        <taxon>Oomycota</taxon>
        <taxon>Peronosporomycetes</taxon>
        <taxon>Pythiales</taxon>
        <taxon>Pythiaceae</taxon>
        <taxon>Pythium</taxon>
    </lineage>
</organism>
<dbReference type="AlphaFoldDB" id="A0A8K1CUJ5"/>
<feature type="domain" description="Phosphoribosyltransferase" evidence="3">
    <location>
        <begin position="404"/>
        <end position="584"/>
    </location>
</feature>
<dbReference type="InterPro" id="IPR007889">
    <property type="entry name" value="HTH_Psq"/>
</dbReference>
<dbReference type="GO" id="GO:0003677">
    <property type="term" value="F:DNA binding"/>
    <property type="evidence" value="ECO:0007669"/>
    <property type="project" value="InterPro"/>
</dbReference>
<dbReference type="Gene3D" id="1.10.10.60">
    <property type="entry name" value="Homeodomain-like"/>
    <property type="match status" value="2"/>
</dbReference>
<accession>A0A8K1CUJ5</accession>